<keyword evidence="4" id="KW-0010">Activator</keyword>
<proteinExistence type="inferred from homology"/>
<accession>A0AAE1KE18</accession>
<evidence type="ECO:0000256" key="7">
    <source>
        <dbReference type="ARBA" id="ARBA00025911"/>
    </source>
</evidence>
<evidence type="ECO:0000256" key="1">
    <source>
        <dbReference type="ARBA" id="ARBA00004123"/>
    </source>
</evidence>
<keyword evidence="3 8" id="KW-0238">DNA-binding</keyword>
<comment type="subcellular location">
    <subcellularLocation>
        <location evidence="1 8">Nucleus</location>
    </subcellularLocation>
</comment>
<evidence type="ECO:0000256" key="9">
    <source>
        <dbReference type="SAM" id="MobiDB-lite"/>
    </source>
</evidence>
<protein>
    <recommendedName>
        <fullName evidence="8">Nuclear transcription factor Y subunit</fullName>
    </recommendedName>
</protein>
<dbReference type="InterPro" id="IPR001289">
    <property type="entry name" value="NFYA"/>
</dbReference>
<dbReference type="Pfam" id="PF02045">
    <property type="entry name" value="CBFB_NFYA"/>
    <property type="match status" value="1"/>
</dbReference>
<comment type="caution">
    <text evidence="10">The sequence shown here is derived from an EMBL/GenBank/DDBJ whole genome shotgun (WGS) entry which is preliminary data.</text>
</comment>
<comment type="function">
    <text evidence="8">Component of the sequence-specific heterotrimeric transcription factor (NF-Y) which specifically recognizes a 5'-CCAAT-3' box motif found in the promoters of its target genes.</text>
</comment>
<dbReference type="PANTHER" id="PTHR12632">
    <property type="entry name" value="TRANSCRIPTION FACTOR NF-Y ALPHA-RELATED"/>
    <property type="match status" value="1"/>
</dbReference>
<keyword evidence="2 8" id="KW-0805">Transcription regulation</keyword>
<dbReference type="GO" id="GO:0003700">
    <property type="term" value="F:DNA-binding transcription factor activity"/>
    <property type="evidence" value="ECO:0007669"/>
    <property type="project" value="UniProtKB-UniRule"/>
</dbReference>
<dbReference type="SMART" id="SM00521">
    <property type="entry name" value="CBF"/>
    <property type="match status" value="1"/>
</dbReference>
<evidence type="ECO:0000256" key="2">
    <source>
        <dbReference type="ARBA" id="ARBA00023015"/>
    </source>
</evidence>
<dbReference type="GO" id="GO:0003677">
    <property type="term" value="F:DNA binding"/>
    <property type="evidence" value="ECO:0007669"/>
    <property type="project" value="UniProtKB-KW"/>
</dbReference>
<feature type="region of interest" description="Disordered" evidence="9">
    <location>
        <begin position="155"/>
        <end position="186"/>
    </location>
</feature>
<dbReference type="InterPro" id="IPR018362">
    <property type="entry name" value="CCAAT-binding_factor_CS"/>
</dbReference>
<dbReference type="Proteomes" id="UP001293593">
    <property type="component" value="Unassembled WGS sequence"/>
</dbReference>
<evidence type="ECO:0000256" key="6">
    <source>
        <dbReference type="ARBA" id="ARBA00023242"/>
    </source>
</evidence>
<dbReference type="AlphaFoldDB" id="A0AAE1KE18"/>
<dbReference type="PRINTS" id="PR00616">
    <property type="entry name" value="CCAATSUBUNTB"/>
</dbReference>
<evidence type="ECO:0000313" key="11">
    <source>
        <dbReference type="Proteomes" id="UP001293593"/>
    </source>
</evidence>
<feature type="compositionally biased region" description="Low complexity" evidence="9">
    <location>
        <begin position="155"/>
        <end position="177"/>
    </location>
</feature>
<reference evidence="10" key="1">
    <citation type="submission" date="2023-10" db="EMBL/GenBank/DDBJ databases">
        <title>Chromosome-level genome of the transformable northern wattle, Acacia crassicarpa.</title>
        <authorList>
            <person name="Massaro I."/>
            <person name="Sinha N.R."/>
            <person name="Poethig S."/>
            <person name="Leichty A.R."/>
        </authorList>
    </citation>
    <scope>NUCLEOTIDE SEQUENCE</scope>
    <source>
        <strain evidence="10">Acra3RX</strain>
        <tissue evidence="10">Leaf</tissue>
    </source>
</reference>
<dbReference type="EMBL" id="JAWXYG010000005">
    <property type="protein sequence ID" value="KAK4272539.1"/>
    <property type="molecule type" value="Genomic_DNA"/>
</dbReference>
<dbReference type="Gene3D" id="6.10.250.2430">
    <property type="match status" value="1"/>
</dbReference>
<dbReference type="PROSITE" id="PS51152">
    <property type="entry name" value="NFYA_HAP2_2"/>
    <property type="match status" value="1"/>
</dbReference>
<name>A0AAE1KE18_9FABA</name>
<dbReference type="PROSITE" id="PS00686">
    <property type="entry name" value="NFYA_HAP2_1"/>
    <property type="match status" value="1"/>
</dbReference>
<evidence type="ECO:0000313" key="10">
    <source>
        <dbReference type="EMBL" id="KAK4272539.1"/>
    </source>
</evidence>
<evidence type="ECO:0000256" key="5">
    <source>
        <dbReference type="ARBA" id="ARBA00023163"/>
    </source>
</evidence>
<sequence length="225" mass="24860">MCIALSDGETNKEHQKQLPVPSVPLTVNEFFAQPSQLDLLGPAMACNPYPYSGPNYVGVTSSYGPQPLAHPHGVGLRTAQMVLPLEIAEEEPVYVNAKQYHGILRRRRLRAKAELEKKLIKGRKPYLHESRHLHAMRRARGCGGRFLNTKKLANNDTTSANTTTANNNEDAAATNKTISPYSNSTSDNNKHWASHIHGFDLEGDFSAHKPKSLNHTGVGRVLTFN</sequence>
<evidence type="ECO:0000256" key="4">
    <source>
        <dbReference type="ARBA" id="ARBA00023159"/>
    </source>
</evidence>
<evidence type="ECO:0000256" key="8">
    <source>
        <dbReference type="RuleBase" id="RU367155"/>
    </source>
</evidence>
<dbReference type="GO" id="GO:0016602">
    <property type="term" value="C:CCAAT-binding factor complex"/>
    <property type="evidence" value="ECO:0007669"/>
    <property type="project" value="InterPro"/>
</dbReference>
<keyword evidence="6 8" id="KW-0539">Nucleus</keyword>
<keyword evidence="11" id="KW-1185">Reference proteome</keyword>
<comment type="similarity">
    <text evidence="8">Belongs to the NFYA/HAP2 subunit family.</text>
</comment>
<keyword evidence="5 8" id="KW-0804">Transcription</keyword>
<gene>
    <name evidence="10" type="ORF">QN277_021080</name>
</gene>
<organism evidence="10 11">
    <name type="scientific">Acacia crassicarpa</name>
    <name type="common">northern wattle</name>
    <dbReference type="NCBI Taxonomy" id="499986"/>
    <lineage>
        <taxon>Eukaryota</taxon>
        <taxon>Viridiplantae</taxon>
        <taxon>Streptophyta</taxon>
        <taxon>Embryophyta</taxon>
        <taxon>Tracheophyta</taxon>
        <taxon>Spermatophyta</taxon>
        <taxon>Magnoliopsida</taxon>
        <taxon>eudicotyledons</taxon>
        <taxon>Gunneridae</taxon>
        <taxon>Pentapetalae</taxon>
        <taxon>rosids</taxon>
        <taxon>fabids</taxon>
        <taxon>Fabales</taxon>
        <taxon>Fabaceae</taxon>
        <taxon>Caesalpinioideae</taxon>
        <taxon>mimosoid clade</taxon>
        <taxon>Acacieae</taxon>
        <taxon>Acacia</taxon>
    </lineage>
</organism>
<evidence type="ECO:0000256" key="3">
    <source>
        <dbReference type="ARBA" id="ARBA00023125"/>
    </source>
</evidence>
<comment type="subunit">
    <text evidence="7">Heterotrimeric transcription factor composed of three components, NF-YA, NF-YB and NF-YC. NF-YB and NF-YC must interact and dimerize for NF-YA association and DNA binding.</text>
</comment>